<organism evidence="1">
    <name type="scientific">Bracon brevicornis</name>
    <dbReference type="NCBI Taxonomy" id="1563983"/>
    <lineage>
        <taxon>Eukaryota</taxon>
        <taxon>Metazoa</taxon>
        <taxon>Ecdysozoa</taxon>
        <taxon>Arthropoda</taxon>
        <taxon>Hexapoda</taxon>
        <taxon>Insecta</taxon>
        <taxon>Pterygota</taxon>
        <taxon>Neoptera</taxon>
        <taxon>Endopterygota</taxon>
        <taxon>Hymenoptera</taxon>
        <taxon>Apocrita</taxon>
        <taxon>Ichneumonoidea</taxon>
        <taxon>Braconidae</taxon>
        <taxon>Braconinae</taxon>
        <taxon>Bracon</taxon>
    </lineage>
</organism>
<protein>
    <submittedName>
        <fullName evidence="1">Uncharacterized protein</fullName>
    </submittedName>
</protein>
<gene>
    <name evidence="1" type="ORF">BBRV_LOCUS75989</name>
</gene>
<dbReference type="AlphaFoldDB" id="A0A6V7KDS4"/>
<evidence type="ECO:0000313" key="1">
    <source>
        <dbReference type="EMBL" id="CAD1561953.1"/>
    </source>
</evidence>
<name>A0A6V7KDS4_9HYME</name>
<proteinExistence type="predicted"/>
<reference evidence="1" key="1">
    <citation type="submission" date="2020-07" db="EMBL/GenBank/DDBJ databases">
        <authorList>
            <person name="Ferguson B K."/>
        </authorList>
    </citation>
    <scope>NUCLEOTIDE SEQUENCE</scope>
    <source>
        <strain evidence="1">L06</strain>
    </source>
</reference>
<dbReference type="EMBL" id="CADCXW020000067">
    <property type="protein sequence ID" value="CAD1561953.1"/>
    <property type="molecule type" value="Genomic_DNA"/>
</dbReference>
<sequence>MRRNSSINNTVPAMANRLATVIFTSSEAEGINTINTSNPRLADCVVPASDGSTKRFCVNNCMIKPDTLMALPASSSASVRGTRLIKKISRIIGSRHTASRVTRPAPTNRLATIIPANRINTADK</sequence>
<accession>A0A6V7KDS4</accession>